<dbReference type="PROSITE" id="PS00678">
    <property type="entry name" value="WD_REPEATS_1"/>
    <property type="match status" value="1"/>
</dbReference>
<dbReference type="PANTHER" id="PTHR44019:SF8">
    <property type="entry name" value="POC1 CENTRIOLAR PROTEIN HOMOLOG"/>
    <property type="match status" value="1"/>
</dbReference>
<dbReference type="InterPro" id="IPR036322">
    <property type="entry name" value="WD40_repeat_dom_sf"/>
</dbReference>
<evidence type="ECO:0000256" key="1">
    <source>
        <dbReference type="ARBA" id="ARBA00022574"/>
    </source>
</evidence>
<reference evidence="5 6" key="1">
    <citation type="journal article" date="2018" name="Evol. Lett.">
        <title>Horizontal gene cluster transfer increased hallucinogenic mushroom diversity.</title>
        <authorList>
            <person name="Reynolds H.T."/>
            <person name="Vijayakumar V."/>
            <person name="Gluck-Thaler E."/>
            <person name="Korotkin H.B."/>
            <person name="Matheny P.B."/>
            <person name="Slot J.C."/>
        </authorList>
    </citation>
    <scope>NUCLEOTIDE SEQUENCE [LARGE SCALE GENOMIC DNA]</scope>
    <source>
        <strain evidence="5 6">2629</strain>
    </source>
</reference>
<gene>
    <name evidence="5" type="ORF">CVT24_005164</name>
</gene>
<dbReference type="STRING" id="181874.A0A409Y8X1"/>
<dbReference type="SMART" id="SM00320">
    <property type="entry name" value="WD40"/>
    <property type="match status" value="4"/>
</dbReference>
<dbReference type="Gene3D" id="2.130.10.10">
    <property type="entry name" value="YVTN repeat-like/Quinoprotein amine dehydrogenase"/>
    <property type="match status" value="2"/>
</dbReference>
<dbReference type="PROSITE" id="PS50294">
    <property type="entry name" value="WD_REPEATS_REGION"/>
    <property type="match status" value="1"/>
</dbReference>
<dbReference type="InterPro" id="IPR050505">
    <property type="entry name" value="WDR55/POC1"/>
</dbReference>
<organism evidence="5 6">
    <name type="scientific">Panaeolus cyanescens</name>
    <dbReference type="NCBI Taxonomy" id="181874"/>
    <lineage>
        <taxon>Eukaryota</taxon>
        <taxon>Fungi</taxon>
        <taxon>Dikarya</taxon>
        <taxon>Basidiomycota</taxon>
        <taxon>Agaricomycotina</taxon>
        <taxon>Agaricomycetes</taxon>
        <taxon>Agaricomycetidae</taxon>
        <taxon>Agaricales</taxon>
        <taxon>Agaricineae</taxon>
        <taxon>Galeropsidaceae</taxon>
        <taxon>Panaeolus</taxon>
    </lineage>
</organism>
<dbReference type="PROSITE" id="PS50082">
    <property type="entry name" value="WD_REPEATS_2"/>
    <property type="match status" value="1"/>
</dbReference>
<evidence type="ECO:0000313" key="6">
    <source>
        <dbReference type="Proteomes" id="UP000284842"/>
    </source>
</evidence>
<dbReference type="PANTHER" id="PTHR44019">
    <property type="entry name" value="WD REPEAT-CONTAINING PROTEIN 55"/>
    <property type="match status" value="1"/>
</dbReference>
<protein>
    <submittedName>
        <fullName evidence="5">Uncharacterized protein</fullName>
    </submittedName>
</protein>
<dbReference type="InterPro" id="IPR001680">
    <property type="entry name" value="WD40_rpt"/>
</dbReference>
<dbReference type="InterPro" id="IPR015943">
    <property type="entry name" value="WD40/YVTN_repeat-like_dom_sf"/>
</dbReference>
<proteinExistence type="predicted"/>
<accession>A0A409Y8X1</accession>
<sequence>MEPSSPNITSLSLPVVSIQPTFTEVVQEVEEGIIPSEQIWVSCYKTNEPSAHAKFSVELDERDRDLVLFTPIKGSNEGQTKITRTGNNFSVSCEGLGIPPTRVLSAVQEYRDTERCIPTRPQSITAFDISPDMTRFAAGFNDGSVNTYPISPLKSTSGSVLQSQAIDVTQNKTPSRPHLSAVGGLTFLPSSQVLLTSGNDFSLTILSADLPNSPNKPSARVHPARTLRSHTRPISATAVIGAGRNIVSASLDGSVKLWDVPSGEVIFSIRTQSQVTSMVVADRISTPPDGEDNTPSATETRDPREIPEVKDKILICGLKNGRLEILDLGLRKSVYLSPAPKVESPLNTVIYDSVHHILSTGSDKGLVSVYDSRSLDTPLTSFSRLEAGVNDLAFVDGKEGESRVYIAVASGDGLPFVASVVPEGPMVAAELVGVDCDAVRHIRARRTVEGRTEIWTASDDCVIRRYVY</sequence>
<evidence type="ECO:0000256" key="2">
    <source>
        <dbReference type="ARBA" id="ARBA00022737"/>
    </source>
</evidence>
<dbReference type="OrthoDB" id="10257301at2759"/>
<keyword evidence="2" id="KW-0677">Repeat</keyword>
<dbReference type="InterPro" id="IPR019775">
    <property type="entry name" value="WD40_repeat_CS"/>
</dbReference>
<dbReference type="Pfam" id="PF00400">
    <property type="entry name" value="WD40"/>
    <property type="match status" value="1"/>
</dbReference>
<evidence type="ECO:0000256" key="4">
    <source>
        <dbReference type="SAM" id="MobiDB-lite"/>
    </source>
</evidence>
<comment type="caution">
    <text evidence="5">The sequence shown here is derived from an EMBL/GenBank/DDBJ whole genome shotgun (WGS) entry which is preliminary data.</text>
</comment>
<dbReference type="SUPFAM" id="SSF50978">
    <property type="entry name" value="WD40 repeat-like"/>
    <property type="match status" value="1"/>
</dbReference>
<dbReference type="Proteomes" id="UP000284842">
    <property type="component" value="Unassembled WGS sequence"/>
</dbReference>
<feature type="repeat" description="WD" evidence="3">
    <location>
        <begin position="227"/>
        <end position="268"/>
    </location>
</feature>
<dbReference type="InParanoid" id="A0A409Y8X1"/>
<evidence type="ECO:0000256" key="3">
    <source>
        <dbReference type="PROSITE-ProRule" id="PRU00221"/>
    </source>
</evidence>
<keyword evidence="6" id="KW-1185">Reference proteome</keyword>
<dbReference type="AlphaFoldDB" id="A0A409Y8X1"/>
<name>A0A409Y8X1_9AGAR</name>
<feature type="region of interest" description="Disordered" evidence="4">
    <location>
        <begin position="283"/>
        <end position="303"/>
    </location>
</feature>
<keyword evidence="1 3" id="KW-0853">WD repeat</keyword>
<evidence type="ECO:0000313" key="5">
    <source>
        <dbReference type="EMBL" id="PPQ99585.1"/>
    </source>
</evidence>
<dbReference type="EMBL" id="NHTK01001353">
    <property type="protein sequence ID" value="PPQ99585.1"/>
    <property type="molecule type" value="Genomic_DNA"/>
</dbReference>